<dbReference type="InterPro" id="IPR036812">
    <property type="entry name" value="NAD(P)_OxRdtase_dom_sf"/>
</dbReference>
<dbReference type="PRINTS" id="PR00069">
    <property type="entry name" value="ALDKETRDTASE"/>
</dbReference>
<dbReference type="FunFam" id="3.20.20.100:FF:000002">
    <property type="entry name" value="2,5-diketo-D-gluconic acid reductase A"/>
    <property type="match status" value="1"/>
</dbReference>
<evidence type="ECO:0000259" key="12">
    <source>
        <dbReference type="Pfam" id="PF00248"/>
    </source>
</evidence>
<dbReference type="InterPro" id="IPR023210">
    <property type="entry name" value="NADP_OxRdtase_dom"/>
</dbReference>
<dbReference type="PROSITE" id="PS00062">
    <property type="entry name" value="ALDOKETO_REDUCTASE_2"/>
    <property type="match status" value="1"/>
</dbReference>
<gene>
    <name evidence="13" type="primary">YDL124W</name>
    <name evidence="13" type="ORF">ATY40_BA7504915</name>
</gene>
<dbReference type="EMBL" id="CP014587">
    <property type="protein sequence ID" value="ANZ77468.1"/>
    <property type="molecule type" value="Genomic_DNA"/>
</dbReference>
<dbReference type="CDD" id="cd19120">
    <property type="entry name" value="AKR_AKR3C2-3"/>
    <property type="match status" value="1"/>
</dbReference>
<dbReference type="GO" id="GO:0047011">
    <property type="term" value="F:2-dehydropantolactone reductase (A-specific) activity"/>
    <property type="evidence" value="ECO:0007669"/>
    <property type="project" value="UniProtKB-ARBA"/>
</dbReference>
<protein>
    <recommendedName>
        <fullName evidence="7">2-dehydropantolactone reductase</fullName>
        <ecNumber evidence="6">1.1.1.358</ecNumber>
    </recommendedName>
    <alternativeName>
        <fullName evidence="7">2-dehydropantolactone reductase</fullName>
    </alternativeName>
    <alternativeName>
        <fullName evidence="8">Ketopantoyl-lactone reductase</fullName>
    </alternativeName>
</protein>
<comment type="similarity">
    <text evidence="1">Belongs to the aldo/keto reductase family.</text>
</comment>
<evidence type="ECO:0000256" key="2">
    <source>
        <dbReference type="ARBA" id="ARBA00022857"/>
    </source>
</evidence>
<evidence type="ECO:0000256" key="10">
    <source>
        <dbReference type="PIRSR" id="PIRSR000097-2"/>
    </source>
</evidence>
<keyword evidence="2" id="KW-0521">NADP</keyword>
<evidence type="ECO:0000256" key="3">
    <source>
        <dbReference type="ARBA" id="ARBA00023002"/>
    </source>
</evidence>
<dbReference type="PANTHER" id="PTHR43827:SF3">
    <property type="entry name" value="NADP-DEPENDENT OXIDOREDUCTASE DOMAIN-CONTAINING PROTEIN"/>
    <property type="match status" value="1"/>
</dbReference>
<evidence type="ECO:0000256" key="7">
    <source>
        <dbReference type="ARBA" id="ARBA00079693"/>
    </source>
</evidence>
<feature type="domain" description="NADP-dependent oxidoreductase" evidence="12">
    <location>
        <begin position="8"/>
        <end position="280"/>
    </location>
</feature>
<dbReference type="Pfam" id="PF00248">
    <property type="entry name" value="Aldo_ket_red"/>
    <property type="match status" value="1"/>
</dbReference>
<dbReference type="OrthoDB" id="416253at2759"/>
<dbReference type="AlphaFoldDB" id="A0A1B2JHZ4"/>
<evidence type="ECO:0000256" key="6">
    <source>
        <dbReference type="ARBA" id="ARBA00066965"/>
    </source>
</evidence>
<reference evidence="13 14" key="1">
    <citation type="submission" date="2016-02" db="EMBL/GenBank/DDBJ databases">
        <title>Comparative genomic and transcriptomic foundation for Pichia pastoris.</title>
        <authorList>
            <person name="Love K.R."/>
            <person name="Shah K.A."/>
            <person name="Whittaker C.A."/>
            <person name="Wu J."/>
            <person name="Bartlett M.C."/>
            <person name="Ma D."/>
            <person name="Leeson R.L."/>
            <person name="Priest M."/>
            <person name="Young S.K."/>
            <person name="Love J.C."/>
        </authorList>
    </citation>
    <scope>NUCLEOTIDE SEQUENCE [LARGE SCALE GENOMIC DNA]</scope>
    <source>
        <strain evidence="13 14">ATCC 28485</strain>
    </source>
</reference>
<evidence type="ECO:0000256" key="11">
    <source>
        <dbReference type="PIRSR" id="PIRSR000097-3"/>
    </source>
</evidence>
<keyword evidence="14" id="KW-1185">Reference proteome</keyword>
<dbReference type="EC" id="1.1.1.358" evidence="6"/>
<proteinExistence type="inferred from homology"/>
<dbReference type="Proteomes" id="UP000094565">
    <property type="component" value="Chromosome 4"/>
</dbReference>
<organism evidence="13 14">
    <name type="scientific">Komagataella pastoris</name>
    <name type="common">Yeast</name>
    <name type="synonym">Pichia pastoris</name>
    <dbReference type="NCBI Taxonomy" id="4922"/>
    <lineage>
        <taxon>Eukaryota</taxon>
        <taxon>Fungi</taxon>
        <taxon>Dikarya</taxon>
        <taxon>Ascomycota</taxon>
        <taxon>Saccharomycotina</taxon>
        <taxon>Pichiomycetes</taxon>
        <taxon>Pichiales</taxon>
        <taxon>Pichiaceae</taxon>
        <taxon>Komagataella</taxon>
    </lineage>
</organism>
<dbReference type="InterPro" id="IPR020471">
    <property type="entry name" value="AKR"/>
</dbReference>
<comment type="catalytic activity">
    <reaction evidence="5">
        <text>isatin + NADPH + H(+) = 3-hydroxyindolin-2-one + NADP(+)</text>
        <dbReference type="Rhea" id="RHEA:68608"/>
        <dbReference type="ChEBI" id="CHEBI:15378"/>
        <dbReference type="ChEBI" id="CHEBI:27539"/>
        <dbReference type="ChEBI" id="CHEBI:28536"/>
        <dbReference type="ChEBI" id="CHEBI:57783"/>
        <dbReference type="ChEBI" id="CHEBI:58349"/>
    </reaction>
</comment>
<dbReference type="InterPro" id="IPR044494">
    <property type="entry name" value="AKR3C2/3"/>
</dbReference>
<evidence type="ECO:0000256" key="1">
    <source>
        <dbReference type="ARBA" id="ARBA00007905"/>
    </source>
</evidence>
<name>A0A1B2JHZ4_PICPA</name>
<sequence length="299" mass="33899">MALAIPQIGFGTGTAWYKYGRETEIDQRLVDALVSALQVGITHLDGAECYGTALETRDALKKAKIPRNKLWITEKYYAGDSSYKTRSKAANPLEALKEILRLEKLEYVDLYLLHSPFIKKETHGFTVKEAWGYLEEARSLGLAKNIGVSNFAVSDLEKILEVAKVKPEVNQIEYNAFLQDQTPGIVEFSQKNGILIEAYSPLAPLYKGDKSIKEVKEFLDYVNELGKKYSKSDTQVLLKWVLQKGIIPITTSTKTERVKEFLKIDDFKLEPSEVEEITSLGSNAPIVRQYWIPEYSKFD</sequence>
<dbReference type="InterPro" id="IPR018170">
    <property type="entry name" value="Aldo/ket_reductase_CS"/>
</dbReference>
<dbReference type="SUPFAM" id="SSF51430">
    <property type="entry name" value="NAD(P)-linked oxidoreductase"/>
    <property type="match status" value="1"/>
</dbReference>
<dbReference type="PIRSF" id="PIRSF000097">
    <property type="entry name" value="AKR"/>
    <property type="match status" value="1"/>
</dbReference>
<feature type="binding site" evidence="10">
    <location>
        <position position="114"/>
    </location>
    <ligand>
        <name>substrate</name>
    </ligand>
</feature>
<keyword evidence="3" id="KW-0560">Oxidoreductase</keyword>
<dbReference type="PANTHER" id="PTHR43827">
    <property type="entry name" value="2,5-DIKETO-D-GLUCONIC ACID REDUCTASE"/>
    <property type="match status" value="1"/>
</dbReference>
<evidence type="ECO:0000256" key="4">
    <source>
        <dbReference type="ARBA" id="ARBA00050878"/>
    </source>
</evidence>
<comment type="catalytic activity">
    <reaction evidence="4">
        <text>(R)-pantolactone + NADP(+) = 2-dehydropantolactone + NADPH + H(+)</text>
        <dbReference type="Rhea" id="RHEA:18981"/>
        <dbReference type="ChEBI" id="CHEBI:15378"/>
        <dbReference type="ChEBI" id="CHEBI:16719"/>
        <dbReference type="ChEBI" id="CHEBI:18395"/>
        <dbReference type="ChEBI" id="CHEBI:57783"/>
        <dbReference type="ChEBI" id="CHEBI:58349"/>
        <dbReference type="EC" id="1.1.1.358"/>
    </reaction>
</comment>
<feature type="active site" description="Proton donor" evidence="9">
    <location>
        <position position="50"/>
    </location>
</feature>
<evidence type="ECO:0000313" key="14">
    <source>
        <dbReference type="Proteomes" id="UP000094565"/>
    </source>
</evidence>
<dbReference type="GO" id="GO:0016652">
    <property type="term" value="F:oxidoreductase activity, acting on NAD(P)H as acceptor"/>
    <property type="evidence" value="ECO:0007669"/>
    <property type="project" value="InterPro"/>
</dbReference>
<accession>A0A1B2JHZ4</accession>
<evidence type="ECO:0000256" key="5">
    <source>
        <dbReference type="ARBA" id="ARBA00051098"/>
    </source>
</evidence>
<evidence type="ECO:0000313" key="13">
    <source>
        <dbReference type="EMBL" id="ANZ77468.1"/>
    </source>
</evidence>
<evidence type="ECO:0000256" key="9">
    <source>
        <dbReference type="PIRSR" id="PIRSR000097-1"/>
    </source>
</evidence>
<feature type="site" description="Lowers pKa of active site Tyr" evidence="11">
    <location>
        <position position="75"/>
    </location>
</feature>
<evidence type="ECO:0000256" key="8">
    <source>
        <dbReference type="ARBA" id="ARBA00081322"/>
    </source>
</evidence>
<dbReference type="Gene3D" id="3.20.20.100">
    <property type="entry name" value="NADP-dependent oxidoreductase domain"/>
    <property type="match status" value="1"/>
</dbReference>
<dbReference type="GO" id="GO:0042180">
    <property type="term" value="P:ketone metabolic process"/>
    <property type="evidence" value="ECO:0007669"/>
    <property type="project" value="UniProtKB-ARBA"/>
</dbReference>